<keyword evidence="1" id="KW-0812">Transmembrane</keyword>
<feature type="transmembrane region" description="Helical" evidence="1">
    <location>
        <begin position="72"/>
        <end position="93"/>
    </location>
</feature>
<feature type="transmembrane region" description="Helical" evidence="1">
    <location>
        <begin position="12"/>
        <end position="30"/>
    </location>
</feature>
<dbReference type="Proteomes" id="UP000664052">
    <property type="component" value="Unassembled WGS sequence"/>
</dbReference>
<evidence type="ECO:0000256" key="1">
    <source>
        <dbReference type="SAM" id="Phobius"/>
    </source>
</evidence>
<reference evidence="2 3" key="1">
    <citation type="submission" date="2021-02" db="EMBL/GenBank/DDBJ databases">
        <title>De Novo genome assembly of isolated myxobacteria.</title>
        <authorList>
            <person name="Stevens D.C."/>
        </authorList>
    </citation>
    <scope>NUCLEOTIDE SEQUENCE [LARGE SCALE GENOMIC DNA]</scope>
    <source>
        <strain evidence="2 3">ATCC 29039</strain>
    </source>
</reference>
<keyword evidence="1" id="KW-0472">Membrane</keyword>
<evidence type="ECO:0008006" key="4">
    <source>
        <dbReference type="Google" id="ProtNLM"/>
    </source>
</evidence>
<feature type="transmembrane region" description="Helical" evidence="1">
    <location>
        <begin position="42"/>
        <end position="60"/>
    </location>
</feature>
<keyword evidence="3" id="KW-1185">Reference proteome</keyword>
<comment type="caution">
    <text evidence="2">The sequence shown here is derived from an EMBL/GenBank/DDBJ whole genome shotgun (WGS) entry which is preliminary data.</text>
</comment>
<gene>
    <name evidence="2" type="ORF">JYK02_33990</name>
</gene>
<name>A0ABS3DMH9_9BACT</name>
<dbReference type="RefSeq" id="WP_207057075.1">
    <property type="nucleotide sequence ID" value="NZ_JAFIMU010000012.1"/>
</dbReference>
<organism evidence="2 3">
    <name type="scientific">Corallococcus macrosporus</name>
    <dbReference type="NCBI Taxonomy" id="35"/>
    <lineage>
        <taxon>Bacteria</taxon>
        <taxon>Pseudomonadati</taxon>
        <taxon>Myxococcota</taxon>
        <taxon>Myxococcia</taxon>
        <taxon>Myxococcales</taxon>
        <taxon>Cystobacterineae</taxon>
        <taxon>Myxococcaceae</taxon>
        <taxon>Corallococcus</taxon>
    </lineage>
</organism>
<evidence type="ECO:0000313" key="3">
    <source>
        <dbReference type="Proteomes" id="UP000664052"/>
    </source>
</evidence>
<dbReference type="EMBL" id="JAFIMU010000012">
    <property type="protein sequence ID" value="MBN8232540.1"/>
    <property type="molecule type" value="Genomic_DNA"/>
</dbReference>
<accession>A0ABS3DMH9</accession>
<sequence>MAVDLDLGRVLLLPLCGVGLALLLWATFTLGRTPAGSRPRWLLAGFGALALGLVLFVPWMRGTALVPVSPDVLVKALGAVLLVLAAGVSARGARVRLRADALRGAAPVPLDEAVAALREGRPPGFGVYRGRLESLETLTSPGGVPCAFYDAAVHAVGAHGRKGPLLSRERAYSPVLLLKGERTRAAVGFAPSALLAPVEVRRCEAPPALTRAELLGAEPAQALSWERVGVPGEACLVVGELKRGSRDGTYELRGRGGRPALVVLGEGAAGTGGVLSRQAWKHFAAAGALSLAAAFMLARTL</sequence>
<protein>
    <recommendedName>
        <fullName evidence="4">RING-type E3 ubiquitin transferase</fullName>
    </recommendedName>
</protein>
<evidence type="ECO:0000313" key="2">
    <source>
        <dbReference type="EMBL" id="MBN8232540.1"/>
    </source>
</evidence>
<keyword evidence="1" id="KW-1133">Transmembrane helix</keyword>
<proteinExistence type="predicted"/>